<gene>
    <name evidence="2" type="ORF">J5474_05315</name>
</gene>
<accession>A0A940S092</accession>
<dbReference type="RefSeq" id="WP_209359760.1">
    <property type="nucleotide sequence ID" value="NZ_JAGISH010000002.1"/>
</dbReference>
<dbReference type="InterPro" id="IPR011009">
    <property type="entry name" value="Kinase-like_dom_sf"/>
</dbReference>
<feature type="domain" description="Aminoglycoside phosphotransferase" evidence="1">
    <location>
        <begin position="42"/>
        <end position="245"/>
    </location>
</feature>
<dbReference type="Pfam" id="PF01636">
    <property type="entry name" value="APH"/>
    <property type="match status" value="1"/>
</dbReference>
<evidence type="ECO:0000313" key="3">
    <source>
        <dbReference type="Proteomes" id="UP000675940"/>
    </source>
</evidence>
<dbReference type="SUPFAM" id="SSF56112">
    <property type="entry name" value="Protein kinase-like (PK-like)"/>
    <property type="match status" value="1"/>
</dbReference>
<dbReference type="InterPro" id="IPR002575">
    <property type="entry name" value="Aminoglycoside_PTrfase"/>
</dbReference>
<reference evidence="2" key="1">
    <citation type="submission" date="2021-03" db="EMBL/GenBank/DDBJ databases">
        <title>Sagittula salina sp. nov. strain M10.9X isolated from the marine waste.</title>
        <authorList>
            <person name="Satari L."/>
            <person name="Molina-Menor E."/>
            <person name="Vidal-Verdu A."/>
            <person name="Pascual J."/>
            <person name="Pereto J."/>
            <person name="Porcar M."/>
        </authorList>
    </citation>
    <scope>NUCLEOTIDE SEQUENCE</scope>
    <source>
        <strain evidence="2">M10.9X</strain>
    </source>
</reference>
<proteinExistence type="predicted"/>
<organism evidence="2 3">
    <name type="scientific">Sagittula salina</name>
    <dbReference type="NCBI Taxonomy" id="2820268"/>
    <lineage>
        <taxon>Bacteria</taxon>
        <taxon>Pseudomonadati</taxon>
        <taxon>Pseudomonadota</taxon>
        <taxon>Alphaproteobacteria</taxon>
        <taxon>Rhodobacterales</taxon>
        <taxon>Roseobacteraceae</taxon>
        <taxon>Sagittula</taxon>
    </lineage>
</organism>
<sequence>MISRAVAEVEARAALRAMDLSDAPTPLFPERPPAQAQLLATETLVLKVYAPEFATRADAQARRQSEVSDQLTGTNRAPAILFRRATTLVMPRLSGPDLATLWRQGDRHIPTLAGDWLRAFHAPTLRKFPFRPGGHVAWLHRLSDEVANGARSIPDPTAFQHSLERTESLAASARRQKATRAVTHRDMTLSNLLHDGRITWGIDFENTHEDEPLRDLFTLALDLLTLASPDAEPDLAPLRAAYGDRHTAAPVRLFLQRCFSTWVWANTPGSPSQRQAIRLAMARHLLDSDALIL</sequence>
<dbReference type="AlphaFoldDB" id="A0A940S092"/>
<evidence type="ECO:0000313" key="2">
    <source>
        <dbReference type="EMBL" id="MBP0481911.1"/>
    </source>
</evidence>
<dbReference type="Proteomes" id="UP000675940">
    <property type="component" value="Unassembled WGS sequence"/>
</dbReference>
<keyword evidence="3" id="KW-1185">Reference proteome</keyword>
<comment type="caution">
    <text evidence="2">The sequence shown here is derived from an EMBL/GenBank/DDBJ whole genome shotgun (WGS) entry which is preliminary data.</text>
</comment>
<evidence type="ECO:0000259" key="1">
    <source>
        <dbReference type="Pfam" id="PF01636"/>
    </source>
</evidence>
<protein>
    <recommendedName>
        <fullName evidence="1">Aminoglycoside phosphotransferase domain-containing protein</fullName>
    </recommendedName>
</protein>
<dbReference type="Gene3D" id="3.90.1200.10">
    <property type="match status" value="1"/>
</dbReference>
<name>A0A940S092_9RHOB</name>
<dbReference type="EMBL" id="JAGISH010000002">
    <property type="protein sequence ID" value="MBP0481911.1"/>
    <property type="molecule type" value="Genomic_DNA"/>
</dbReference>